<dbReference type="InterPro" id="IPR051082">
    <property type="entry name" value="Pentapeptide-BTB/POZ_domain"/>
</dbReference>
<evidence type="ECO:0000313" key="4">
    <source>
        <dbReference type="Proteomes" id="UP000198925"/>
    </source>
</evidence>
<evidence type="ECO:0000256" key="2">
    <source>
        <dbReference type="SAM" id="Phobius"/>
    </source>
</evidence>
<feature type="compositionally biased region" description="Polar residues" evidence="1">
    <location>
        <begin position="422"/>
        <end position="433"/>
    </location>
</feature>
<feature type="transmembrane region" description="Helical" evidence="2">
    <location>
        <begin position="144"/>
        <end position="162"/>
    </location>
</feature>
<reference evidence="3 4" key="1">
    <citation type="submission" date="2016-10" db="EMBL/GenBank/DDBJ databases">
        <authorList>
            <person name="de Groot N.N."/>
        </authorList>
    </citation>
    <scope>NUCLEOTIDE SEQUENCE [LARGE SCALE GENOMIC DNA]</scope>
    <source>
        <strain evidence="3 4">CPCC 100156</strain>
    </source>
</reference>
<name>A0A1G7D8B5_9PROT</name>
<dbReference type="RefSeq" id="WP_218128084.1">
    <property type="nucleotide sequence ID" value="NZ_FMZX01000041.1"/>
</dbReference>
<dbReference type="PANTHER" id="PTHR14136">
    <property type="entry name" value="BTB_POZ DOMAIN-CONTAINING PROTEIN KCTD9"/>
    <property type="match status" value="1"/>
</dbReference>
<keyword evidence="2" id="KW-0472">Membrane</keyword>
<evidence type="ECO:0000313" key="3">
    <source>
        <dbReference type="EMBL" id="SDE47771.1"/>
    </source>
</evidence>
<dbReference type="InterPro" id="IPR001646">
    <property type="entry name" value="5peptide_repeat"/>
</dbReference>
<feature type="transmembrane region" description="Helical" evidence="2">
    <location>
        <begin position="56"/>
        <end position="79"/>
    </location>
</feature>
<proteinExistence type="predicted"/>
<keyword evidence="2" id="KW-0812">Transmembrane</keyword>
<feature type="region of interest" description="Disordered" evidence="1">
    <location>
        <begin position="420"/>
        <end position="471"/>
    </location>
</feature>
<feature type="transmembrane region" description="Helical" evidence="2">
    <location>
        <begin position="20"/>
        <end position="44"/>
    </location>
</feature>
<gene>
    <name evidence="3" type="ORF">SAMN04487779_104112</name>
</gene>
<dbReference type="EMBL" id="FMZX01000041">
    <property type="protein sequence ID" value="SDE47771.1"/>
    <property type="molecule type" value="Genomic_DNA"/>
</dbReference>
<dbReference type="AlphaFoldDB" id="A0A1G7D8B5"/>
<accession>A0A1G7D8B5</accession>
<keyword evidence="2" id="KW-1133">Transmembrane helix</keyword>
<dbReference type="Gene3D" id="2.160.20.80">
    <property type="entry name" value="E3 ubiquitin-protein ligase SopA"/>
    <property type="match status" value="1"/>
</dbReference>
<dbReference type="Proteomes" id="UP000198925">
    <property type="component" value="Unassembled WGS sequence"/>
</dbReference>
<keyword evidence="4" id="KW-1185">Reference proteome</keyword>
<evidence type="ECO:0000256" key="1">
    <source>
        <dbReference type="SAM" id="MobiDB-lite"/>
    </source>
</evidence>
<organism evidence="3 4">
    <name type="scientific">Belnapia rosea</name>
    <dbReference type="NCBI Taxonomy" id="938405"/>
    <lineage>
        <taxon>Bacteria</taxon>
        <taxon>Pseudomonadati</taxon>
        <taxon>Pseudomonadota</taxon>
        <taxon>Alphaproteobacteria</taxon>
        <taxon>Acetobacterales</taxon>
        <taxon>Roseomonadaceae</taxon>
        <taxon>Belnapia</taxon>
    </lineage>
</organism>
<sequence length="471" mass="51209">MDGTTTPQQPQADKAKSQGFFSTTPILLAAGGLMGFALAYALFFDELNPSTQQLNSVLIPFLAMVAGMFVAILAAALVFRRWIMPRLINWVRAELGHAVEDAVAVHNTLAEGNLKAALGHVWSGSSKAAVWYSSFLERKITTQLTLGLVIAFGGLVGTVLLFRQTVLLGEQNQKLQEQTALLRDQNTKLDLQTVTAEAQRRAGLLAELFSIVQEVARIRDQINKQLDVRPPNEASEPEMEAVRLPPGLVARIVAFTRTATQYWTAEVPGHRNWSDGFVERTIQGAIERVSKVRGLTPVPTPVLMPRLAERPRSPERGQLLLSLVAADVDIGTLTRAGATFADADLRNAVLTGANLQGADLKGADLRDAYLIGANLRETKLYSANLQRAVLVGADLRQLKVFANDLDGAYLLDAIIADRHPQDQSPTGLPQTRSMPPPGWELYEQDSLIRLRQANAPPSVPPSSPRAPSGSQ</sequence>
<dbReference type="PANTHER" id="PTHR14136:SF17">
    <property type="entry name" value="BTB_POZ DOMAIN-CONTAINING PROTEIN KCTD9"/>
    <property type="match status" value="1"/>
</dbReference>
<protein>
    <submittedName>
        <fullName evidence="3">Pentapeptide repeat-containing protein</fullName>
    </submittedName>
</protein>
<dbReference type="Pfam" id="PF00805">
    <property type="entry name" value="Pentapeptide"/>
    <property type="match status" value="1"/>
</dbReference>
<dbReference type="SUPFAM" id="SSF141571">
    <property type="entry name" value="Pentapeptide repeat-like"/>
    <property type="match status" value="1"/>
</dbReference>